<keyword evidence="4" id="KW-1185">Reference proteome</keyword>
<proteinExistence type="predicted"/>
<dbReference type="InterPro" id="IPR001173">
    <property type="entry name" value="Glyco_trans_2-like"/>
</dbReference>
<evidence type="ECO:0000259" key="2">
    <source>
        <dbReference type="Pfam" id="PF00535"/>
    </source>
</evidence>
<feature type="compositionally biased region" description="Basic and acidic residues" evidence="1">
    <location>
        <begin position="1"/>
        <end position="10"/>
    </location>
</feature>
<dbReference type="InterPro" id="IPR029044">
    <property type="entry name" value="Nucleotide-diphossugar_trans"/>
</dbReference>
<gene>
    <name evidence="3" type="ORF">ACFPJ5_12770</name>
</gene>
<feature type="domain" description="Glycosyltransferase 2-like" evidence="2">
    <location>
        <begin position="58"/>
        <end position="213"/>
    </location>
</feature>
<dbReference type="InterPro" id="IPR050834">
    <property type="entry name" value="Glycosyltransf_2"/>
</dbReference>
<sequence>MTADSDRPTDSHAPTDTVGESSPDDEPNTGDAPVGAVGDDAARHDTADSPATDTPTVSVVIPTHFRNERLRAALDSVAAQTYPAIETVVVDDSGERHAESVVADFDARYLAFDENRGSNAARSAGVEATSGEFVQLLDDDDRLRPEKLARQVAAFDSRPEVGVVYCGMCFEDGRVVTPDPEARGEVLHRALAFDLYPCQTTTMLLRRSALSTVFPAPERPGGDDLAYTVELARRTEFDFVADPLVVRGSADGGGGGTDGERSRGSSLGLVEGRMQLLDEYADLYDDSPDWVRRQALVGTYLFEGRTRLADRVWSAGAITAFARAAWLQRDAYTVGLCLASLAGKPGIAIGSAVSDRLSPDVDAPAGTYHGPKQA</sequence>
<feature type="compositionally biased region" description="Low complexity" evidence="1">
    <location>
        <begin position="30"/>
        <end position="39"/>
    </location>
</feature>
<dbReference type="RefSeq" id="WP_227230052.1">
    <property type="nucleotide sequence ID" value="NZ_JAJCVJ010000002.1"/>
</dbReference>
<dbReference type="Pfam" id="PF00535">
    <property type="entry name" value="Glycos_transf_2"/>
    <property type="match status" value="1"/>
</dbReference>
<dbReference type="PANTHER" id="PTHR43685">
    <property type="entry name" value="GLYCOSYLTRANSFERASE"/>
    <property type="match status" value="1"/>
</dbReference>
<reference evidence="3 4" key="1">
    <citation type="journal article" date="2019" name="Int. J. Syst. Evol. Microbiol.">
        <title>The Global Catalogue of Microorganisms (GCM) 10K type strain sequencing project: providing services to taxonomists for standard genome sequencing and annotation.</title>
        <authorList>
            <consortium name="The Broad Institute Genomics Platform"/>
            <consortium name="The Broad Institute Genome Sequencing Center for Infectious Disease"/>
            <person name="Wu L."/>
            <person name="Ma J."/>
        </authorList>
    </citation>
    <scope>NUCLEOTIDE SEQUENCE [LARGE SCALE GENOMIC DNA]</scope>
    <source>
        <strain evidence="3 4">CGMCC 1.12237</strain>
    </source>
</reference>
<dbReference type="Proteomes" id="UP001596201">
    <property type="component" value="Unassembled WGS sequence"/>
</dbReference>
<name>A0ABD5RCP2_9EURY</name>
<dbReference type="CDD" id="cd00761">
    <property type="entry name" value="Glyco_tranf_GTA_type"/>
    <property type="match status" value="1"/>
</dbReference>
<feature type="region of interest" description="Disordered" evidence="1">
    <location>
        <begin position="1"/>
        <end position="56"/>
    </location>
</feature>
<accession>A0ABD5RCP2</accession>
<dbReference type="EMBL" id="JBHSKX010000002">
    <property type="protein sequence ID" value="MFC5367805.1"/>
    <property type="molecule type" value="Genomic_DNA"/>
</dbReference>
<comment type="caution">
    <text evidence="3">The sequence shown here is derived from an EMBL/GenBank/DDBJ whole genome shotgun (WGS) entry which is preliminary data.</text>
</comment>
<evidence type="ECO:0000256" key="1">
    <source>
        <dbReference type="SAM" id="MobiDB-lite"/>
    </source>
</evidence>
<organism evidence="3 4">
    <name type="scientific">Salinirubrum litoreum</name>
    <dbReference type="NCBI Taxonomy" id="1126234"/>
    <lineage>
        <taxon>Archaea</taxon>
        <taxon>Methanobacteriati</taxon>
        <taxon>Methanobacteriota</taxon>
        <taxon>Stenosarchaea group</taxon>
        <taxon>Halobacteria</taxon>
        <taxon>Halobacteriales</taxon>
        <taxon>Haloferacaceae</taxon>
        <taxon>Salinirubrum</taxon>
    </lineage>
</organism>
<protein>
    <submittedName>
        <fullName evidence="3">Glycosyltransferase family 2 protein</fullName>
    </submittedName>
</protein>
<evidence type="ECO:0000313" key="3">
    <source>
        <dbReference type="EMBL" id="MFC5367805.1"/>
    </source>
</evidence>
<dbReference type="SUPFAM" id="SSF53448">
    <property type="entry name" value="Nucleotide-diphospho-sugar transferases"/>
    <property type="match status" value="1"/>
</dbReference>
<dbReference type="PANTHER" id="PTHR43685:SF2">
    <property type="entry name" value="GLYCOSYLTRANSFERASE 2-LIKE DOMAIN-CONTAINING PROTEIN"/>
    <property type="match status" value="1"/>
</dbReference>
<dbReference type="AlphaFoldDB" id="A0ABD5RCP2"/>
<dbReference type="Gene3D" id="3.90.550.10">
    <property type="entry name" value="Spore Coat Polysaccharide Biosynthesis Protein SpsA, Chain A"/>
    <property type="match status" value="1"/>
</dbReference>
<evidence type="ECO:0000313" key="4">
    <source>
        <dbReference type="Proteomes" id="UP001596201"/>
    </source>
</evidence>